<sequence length="545" mass="59348">MKVSTAITVLASYATLFVGVNASSNEKQTHNASIRATSSKRDRSTRRLQTEGCILLLKKVLYEDHSEKEEVECFDATTNHIISLSAYEAQLIDRIKSGEIQSGGATLKQEGAFYDDENRRLMLIEDERNIDSLTIESIPMDHEAQRRKLVEGTKSVLVIRADANDLSTTSNESTLSDNWFGNGRDTVNFKSQMEACSYNKFQVEKSTVNSSFGTDGVYSVNLDLNVAGVSDGTVRNAMLDAAEAALGVSNLRNQADYVALCIPGGTSGSWIAYAYVNSWLSVYNNNCGENSSYDDQTGMMGYSYGSDDGPRMCFNAAKNAQLGWYEDKTETVSGTGWTGSLHGISDYGSSSSSTVLLKIEGRSYDWYVSFNRRSGINSGTKEGANQVLIHRREKGTGYSTSKLMAKRGSGGEYSNNDISSYPIKVDSIGTFATVTIGAPPAGPTPAPTNAPTTGPTPPPVPAPSREPTSSAPTRPPVLDDNQCSSISNRGVCRRQVGCSWNRFQKKCIEAPTTDVCRSFNNKKARCKKSGCRYNVNKGRCRGFYD</sequence>
<accession>A0AAD3HAB5</accession>
<feature type="chain" id="PRO_5042069225" evidence="2">
    <location>
        <begin position="23"/>
        <end position="545"/>
    </location>
</feature>
<comment type="caution">
    <text evidence="3">The sequence shown here is derived from an EMBL/GenBank/DDBJ whole genome shotgun (WGS) entry which is preliminary data.</text>
</comment>
<feature type="compositionally biased region" description="Pro residues" evidence="1">
    <location>
        <begin position="440"/>
        <end position="464"/>
    </location>
</feature>
<feature type="region of interest" description="Disordered" evidence="1">
    <location>
        <begin position="436"/>
        <end position="482"/>
    </location>
</feature>
<dbReference type="AlphaFoldDB" id="A0AAD3HAB5"/>
<evidence type="ECO:0000313" key="4">
    <source>
        <dbReference type="Proteomes" id="UP001054902"/>
    </source>
</evidence>
<feature type="signal peptide" evidence="2">
    <location>
        <begin position="1"/>
        <end position="22"/>
    </location>
</feature>
<evidence type="ECO:0000313" key="3">
    <source>
        <dbReference type="EMBL" id="GFH56210.1"/>
    </source>
</evidence>
<keyword evidence="4" id="KW-1185">Reference proteome</keyword>
<dbReference type="Proteomes" id="UP001054902">
    <property type="component" value="Unassembled WGS sequence"/>
</dbReference>
<evidence type="ECO:0000256" key="1">
    <source>
        <dbReference type="SAM" id="MobiDB-lite"/>
    </source>
</evidence>
<name>A0AAD3HAB5_9STRA</name>
<keyword evidence="2" id="KW-0732">Signal</keyword>
<gene>
    <name evidence="3" type="ORF">CTEN210_12686</name>
</gene>
<dbReference type="EMBL" id="BLLK01000051">
    <property type="protein sequence ID" value="GFH56210.1"/>
    <property type="molecule type" value="Genomic_DNA"/>
</dbReference>
<reference evidence="3 4" key="1">
    <citation type="journal article" date="2021" name="Sci. Rep.">
        <title>The genome of the diatom Chaetoceros tenuissimus carries an ancient integrated fragment of an extant virus.</title>
        <authorList>
            <person name="Hongo Y."/>
            <person name="Kimura K."/>
            <person name="Takaki Y."/>
            <person name="Yoshida Y."/>
            <person name="Baba S."/>
            <person name="Kobayashi G."/>
            <person name="Nagasaki K."/>
            <person name="Hano T."/>
            <person name="Tomaru Y."/>
        </authorList>
    </citation>
    <scope>NUCLEOTIDE SEQUENCE [LARGE SCALE GENOMIC DNA]</scope>
    <source>
        <strain evidence="3 4">NIES-3715</strain>
    </source>
</reference>
<proteinExistence type="predicted"/>
<evidence type="ECO:0000256" key="2">
    <source>
        <dbReference type="SAM" id="SignalP"/>
    </source>
</evidence>
<organism evidence="3 4">
    <name type="scientific">Chaetoceros tenuissimus</name>
    <dbReference type="NCBI Taxonomy" id="426638"/>
    <lineage>
        <taxon>Eukaryota</taxon>
        <taxon>Sar</taxon>
        <taxon>Stramenopiles</taxon>
        <taxon>Ochrophyta</taxon>
        <taxon>Bacillariophyta</taxon>
        <taxon>Coscinodiscophyceae</taxon>
        <taxon>Chaetocerotophycidae</taxon>
        <taxon>Chaetocerotales</taxon>
        <taxon>Chaetocerotaceae</taxon>
        <taxon>Chaetoceros</taxon>
    </lineage>
</organism>
<protein>
    <submittedName>
        <fullName evidence="3">Uncharacterized protein</fullName>
    </submittedName>
</protein>